<dbReference type="Proteomes" id="UP000264820">
    <property type="component" value="Unplaced"/>
</dbReference>
<dbReference type="Ensembl" id="ENSHCOT00000022620.1">
    <property type="protein sequence ID" value="ENSHCOP00000026958.1"/>
    <property type="gene ID" value="ENSHCOG00000018375.1"/>
</dbReference>
<dbReference type="AlphaFoldDB" id="A0A3Q2ZKJ0"/>
<proteinExistence type="predicted"/>
<evidence type="ECO:0000313" key="2">
    <source>
        <dbReference type="Proteomes" id="UP000264820"/>
    </source>
</evidence>
<name>A0A3Q2ZKJ0_HIPCM</name>
<accession>A0A3Q2ZKJ0</accession>
<organism evidence="1 2">
    <name type="scientific">Hippocampus comes</name>
    <name type="common">Tiger tail seahorse</name>
    <dbReference type="NCBI Taxonomy" id="109280"/>
    <lineage>
        <taxon>Eukaryota</taxon>
        <taxon>Metazoa</taxon>
        <taxon>Chordata</taxon>
        <taxon>Craniata</taxon>
        <taxon>Vertebrata</taxon>
        <taxon>Euteleostomi</taxon>
        <taxon>Actinopterygii</taxon>
        <taxon>Neopterygii</taxon>
        <taxon>Teleostei</taxon>
        <taxon>Neoteleostei</taxon>
        <taxon>Acanthomorphata</taxon>
        <taxon>Syngnathiaria</taxon>
        <taxon>Syngnathiformes</taxon>
        <taxon>Syngnathoidei</taxon>
        <taxon>Syngnathidae</taxon>
        <taxon>Hippocampus</taxon>
    </lineage>
</organism>
<sequence>MVIFQPKTTVAFAYSLFVHLRKYQYDMAQDGTLCHTLWFSFDCFSNYGLQVFSLNCIYKFPLALAQLSDKL</sequence>
<keyword evidence="2" id="KW-1185">Reference proteome</keyword>
<reference evidence="1" key="2">
    <citation type="submission" date="2025-09" db="UniProtKB">
        <authorList>
            <consortium name="Ensembl"/>
        </authorList>
    </citation>
    <scope>IDENTIFICATION</scope>
</reference>
<protein>
    <submittedName>
        <fullName evidence="1">Uncharacterized protein</fullName>
    </submittedName>
</protein>
<reference evidence="1" key="1">
    <citation type="submission" date="2025-08" db="UniProtKB">
        <authorList>
            <consortium name="Ensembl"/>
        </authorList>
    </citation>
    <scope>IDENTIFICATION</scope>
</reference>
<evidence type="ECO:0000313" key="1">
    <source>
        <dbReference type="Ensembl" id="ENSHCOP00000026958.1"/>
    </source>
</evidence>